<accession>A0A7X1BA08</accession>
<dbReference type="InterPro" id="IPR036097">
    <property type="entry name" value="HisK_dim/P_sf"/>
</dbReference>
<dbReference type="EMBL" id="JACHVC010000012">
    <property type="protein sequence ID" value="MBC2607153.1"/>
    <property type="molecule type" value="Genomic_DNA"/>
</dbReference>
<dbReference type="InterPro" id="IPR029151">
    <property type="entry name" value="Sensor-like_sf"/>
</dbReference>
<keyword evidence="4" id="KW-0597">Phosphoprotein</keyword>
<dbReference type="SMART" id="SM00304">
    <property type="entry name" value="HAMP"/>
    <property type="match status" value="1"/>
</dbReference>
<dbReference type="GO" id="GO:0000155">
    <property type="term" value="F:phosphorelay sensor kinase activity"/>
    <property type="evidence" value="ECO:0007669"/>
    <property type="project" value="InterPro"/>
</dbReference>
<comment type="subcellular location">
    <subcellularLocation>
        <location evidence="2">Membrane</location>
    </subcellularLocation>
</comment>
<reference evidence="10 11" key="1">
    <citation type="submission" date="2020-07" db="EMBL/GenBank/DDBJ databases">
        <authorList>
            <person name="Feng X."/>
        </authorList>
    </citation>
    <scope>NUCLEOTIDE SEQUENCE [LARGE SCALE GENOMIC DNA]</scope>
    <source>
        <strain evidence="10 11">JCM23202</strain>
    </source>
</reference>
<evidence type="ECO:0000256" key="4">
    <source>
        <dbReference type="ARBA" id="ARBA00022553"/>
    </source>
</evidence>
<keyword evidence="7" id="KW-0472">Membrane</keyword>
<dbReference type="PANTHER" id="PTHR42878:SF14">
    <property type="entry name" value="OSMOLARITY TWO-COMPONENT SYSTEM PROTEIN SSK1"/>
    <property type="match status" value="1"/>
</dbReference>
<dbReference type="SUPFAM" id="SSF55874">
    <property type="entry name" value="ATPase domain of HSP90 chaperone/DNA topoisomerase II/histidine kinase"/>
    <property type="match status" value="1"/>
</dbReference>
<dbReference type="GO" id="GO:0030295">
    <property type="term" value="F:protein kinase activator activity"/>
    <property type="evidence" value="ECO:0007669"/>
    <property type="project" value="TreeGrafter"/>
</dbReference>
<dbReference type="Gene3D" id="6.10.340.10">
    <property type="match status" value="1"/>
</dbReference>
<feature type="domain" description="Histidine kinase" evidence="8">
    <location>
        <begin position="305"/>
        <end position="518"/>
    </location>
</feature>
<gene>
    <name evidence="10" type="ORF">H5P27_13955</name>
</gene>
<comment type="catalytic activity">
    <reaction evidence="1">
        <text>ATP + protein L-histidine = ADP + protein N-phospho-L-histidine.</text>
        <dbReference type="EC" id="2.7.13.3"/>
    </reaction>
</comment>
<dbReference type="RefSeq" id="WP_185661010.1">
    <property type="nucleotide sequence ID" value="NZ_CAWPOO010000012.1"/>
</dbReference>
<dbReference type="GO" id="GO:0007234">
    <property type="term" value="P:osmosensory signaling via phosphorelay pathway"/>
    <property type="evidence" value="ECO:0007669"/>
    <property type="project" value="TreeGrafter"/>
</dbReference>
<dbReference type="PROSITE" id="PS50885">
    <property type="entry name" value="HAMP"/>
    <property type="match status" value="1"/>
</dbReference>
<dbReference type="InterPro" id="IPR048760">
    <property type="entry name" value="VP0354-like_sensor_dom"/>
</dbReference>
<dbReference type="Pfam" id="PF00672">
    <property type="entry name" value="HAMP"/>
    <property type="match status" value="1"/>
</dbReference>
<sequence>MRLIRLDEGGKEVLRLDRINGEIVRVREEDLQQKGNRTYFRETVSKERDGAYFSAINLNREHGVIELPYKPTLRIAQQVRSPDGSLLGIVIGNLSFDQFLSRLLSDDIERFHLFLTNSDGYYLFGRGEDELFGFDLNTESNAQRDYPETESYFLGSSQSEDLIEGNYPFFDYTLTHLHRLEISEADRVLHMGIQVVYAGFSLGSGFALIALLVVVTVFLILGITVTSYLSAGITRPLEVIVEATDDFARGETSQTLPVTHNDEIGVLARSFVEMRSSVTRQREAVVKANEQLSLANRDLSNFAHIASHELREPINRISMLTEIAKSELSSAETEVDREVVNLLDSLRKESLKLLRQISDFRHFAGLSVGVLVREETEVVQLIRDALSEFSVQLRGLQIKVDIEEIPPLMTYASLLRSVYRNLTDSLLKFPQMRDASIRYTFGLVDDCPALGVLYDGSPEVAQEIAAAFDTSFEYNEPSNSTEIGLSLCLKIIARHKGRFWIETKDSQSHIRFTLGQDSIA</sequence>
<dbReference type="PROSITE" id="PS50109">
    <property type="entry name" value="HIS_KIN"/>
    <property type="match status" value="1"/>
</dbReference>
<evidence type="ECO:0000256" key="2">
    <source>
        <dbReference type="ARBA" id="ARBA00004370"/>
    </source>
</evidence>
<dbReference type="InterPro" id="IPR005467">
    <property type="entry name" value="His_kinase_dom"/>
</dbReference>
<evidence type="ECO:0000313" key="11">
    <source>
        <dbReference type="Proteomes" id="UP000526501"/>
    </source>
</evidence>
<name>A0A7X1BA08_9BACT</name>
<dbReference type="AlphaFoldDB" id="A0A7X1BA08"/>
<keyword evidence="5" id="KW-0808">Transferase</keyword>
<evidence type="ECO:0000256" key="5">
    <source>
        <dbReference type="ARBA" id="ARBA00022679"/>
    </source>
</evidence>
<dbReference type="Gene3D" id="1.10.287.130">
    <property type="match status" value="1"/>
</dbReference>
<evidence type="ECO:0000313" key="10">
    <source>
        <dbReference type="EMBL" id="MBC2607153.1"/>
    </source>
</evidence>
<dbReference type="GO" id="GO:0016020">
    <property type="term" value="C:membrane"/>
    <property type="evidence" value="ECO:0007669"/>
    <property type="project" value="UniProtKB-SubCell"/>
</dbReference>
<dbReference type="Proteomes" id="UP000526501">
    <property type="component" value="Unassembled WGS sequence"/>
</dbReference>
<evidence type="ECO:0000259" key="9">
    <source>
        <dbReference type="PROSITE" id="PS50885"/>
    </source>
</evidence>
<organism evidence="10 11">
    <name type="scientific">Pelagicoccus albus</name>
    <dbReference type="NCBI Taxonomy" id="415222"/>
    <lineage>
        <taxon>Bacteria</taxon>
        <taxon>Pseudomonadati</taxon>
        <taxon>Verrucomicrobiota</taxon>
        <taxon>Opitutia</taxon>
        <taxon>Puniceicoccales</taxon>
        <taxon>Pelagicoccaceae</taxon>
        <taxon>Pelagicoccus</taxon>
    </lineage>
</organism>
<comment type="caution">
    <text evidence="10">The sequence shown here is derived from an EMBL/GenBank/DDBJ whole genome shotgun (WGS) entry which is preliminary data.</text>
</comment>
<dbReference type="Pfam" id="PF21623">
    <property type="entry name" value="HK_sensor_dom_bact"/>
    <property type="match status" value="1"/>
</dbReference>
<dbReference type="SUPFAM" id="SSF158472">
    <property type="entry name" value="HAMP domain-like"/>
    <property type="match status" value="1"/>
</dbReference>
<keyword evidence="6 10" id="KW-0418">Kinase</keyword>
<dbReference type="SUPFAM" id="SSF47384">
    <property type="entry name" value="Homodimeric domain of signal transducing histidine kinase"/>
    <property type="match status" value="1"/>
</dbReference>
<dbReference type="PANTHER" id="PTHR42878">
    <property type="entry name" value="TWO-COMPONENT HISTIDINE KINASE"/>
    <property type="match status" value="1"/>
</dbReference>
<evidence type="ECO:0000259" key="8">
    <source>
        <dbReference type="PROSITE" id="PS50109"/>
    </source>
</evidence>
<evidence type="ECO:0000256" key="7">
    <source>
        <dbReference type="SAM" id="Phobius"/>
    </source>
</evidence>
<dbReference type="CDD" id="cd00082">
    <property type="entry name" value="HisKA"/>
    <property type="match status" value="1"/>
</dbReference>
<dbReference type="SUPFAM" id="SSF103190">
    <property type="entry name" value="Sensory domain-like"/>
    <property type="match status" value="2"/>
</dbReference>
<dbReference type="InterPro" id="IPR003660">
    <property type="entry name" value="HAMP_dom"/>
</dbReference>
<dbReference type="EC" id="2.7.13.3" evidence="3"/>
<evidence type="ECO:0000256" key="1">
    <source>
        <dbReference type="ARBA" id="ARBA00000085"/>
    </source>
</evidence>
<evidence type="ECO:0000256" key="3">
    <source>
        <dbReference type="ARBA" id="ARBA00012438"/>
    </source>
</evidence>
<dbReference type="InterPro" id="IPR003661">
    <property type="entry name" value="HisK_dim/P_dom"/>
</dbReference>
<feature type="transmembrane region" description="Helical" evidence="7">
    <location>
        <begin position="195"/>
        <end position="221"/>
    </location>
</feature>
<keyword evidence="7" id="KW-1133">Transmembrane helix</keyword>
<dbReference type="InterPro" id="IPR050351">
    <property type="entry name" value="BphY/WalK/GraS-like"/>
</dbReference>
<dbReference type="Gene3D" id="3.30.565.10">
    <property type="entry name" value="Histidine kinase-like ATPase, C-terminal domain"/>
    <property type="match status" value="1"/>
</dbReference>
<proteinExistence type="predicted"/>
<protein>
    <recommendedName>
        <fullName evidence="3">histidine kinase</fullName>
        <ecNumber evidence="3">2.7.13.3</ecNumber>
    </recommendedName>
</protein>
<dbReference type="SMART" id="SM00388">
    <property type="entry name" value="HisKA"/>
    <property type="match status" value="1"/>
</dbReference>
<dbReference type="CDD" id="cd06225">
    <property type="entry name" value="HAMP"/>
    <property type="match status" value="1"/>
</dbReference>
<dbReference type="Gene3D" id="3.30.450.20">
    <property type="entry name" value="PAS domain"/>
    <property type="match status" value="1"/>
</dbReference>
<feature type="domain" description="HAMP" evidence="9">
    <location>
        <begin position="231"/>
        <end position="283"/>
    </location>
</feature>
<dbReference type="Pfam" id="PF00512">
    <property type="entry name" value="HisKA"/>
    <property type="match status" value="1"/>
</dbReference>
<dbReference type="InterPro" id="IPR036890">
    <property type="entry name" value="HATPase_C_sf"/>
</dbReference>
<keyword evidence="11" id="KW-1185">Reference proteome</keyword>
<keyword evidence="7" id="KW-0812">Transmembrane</keyword>
<dbReference type="GO" id="GO:0000156">
    <property type="term" value="F:phosphorelay response regulator activity"/>
    <property type="evidence" value="ECO:0007669"/>
    <property type="project" value="TreeGrafter"/>
</dbReference>
<evidence type="ECO:0000256" key="6">
    <source>
        <dbReference type="ARBA" id="ARBA00022777"/>
    </source>
</evidence>